<dbReference type="AlphaFoldDB" id="A0A316EJH0"/>
<dbReference type="Proteomes" id="UP000245697">
    <property type="component" value="Unassembled WGS sequence"/>
</dbReference>
<evidence type="ECO:0000313" key="2">
    <source>
        <dbReference type="Proteomes" id="UP000245697"/>
    </source>
</evidence>
<reference evidence="1 2" key="1">
    <citation type="submission" date="2018-05" db="EMBL/GenBank/DDBJ databases">
        <title>Genomic Encyclopedia of Archaeal and Bacterial Type Strains, Phase II (KMG-II): from individual species to whole genera.</title>
        <authorList>
            <person name="Goeker M."/>
        </authorList>
    </citation>
    <scope>NUCLEOTIDE SEQUENCE [LARGE SCALE GENOMIC DNA]</scope>
    <source>
        <strain evidence="1 2">DSM 45184</strain>
    </source>
</reference>
<organism evidence="1 2">
    <name type="scientific">Actinoplanes xinjiangensis</name>
    <dbReference type="NCBI Taxonomy" id="512350"/>
    <lineage>
        <taxon>Bacteria</taxon>
        <taxon>Bacillati</taxon>
        <taxon>Actinomycetota</taxon>
        <taxon>Actinomycetes</taxon>
        <taxon>Micromonosporales</taxon>
        <taxon>Micromonosporaceae</taxon>
        <taxon>Actinoplanes</taxon>
    </lineage>
</organism>
<comment type="caution">
    <text evidence="1">The sequence shown here is derived from an EMBL/GenBank/DDBJ whole genome shotgun (WGS) entry which is preliminary data.</text>
</comment>
<proteinExistence type="predicted"/>
<gene>
    <name evidence="1" type="ORF">BC793_13931</name>
</gene>
<name>A0A316EJH0_9ACTN</name>
<accession>A0A316EJH0</accession>
<evidence type="ECO:0000313" key="1">
    <source>
        <dbReference type="EMBL" id="PWK30308.1"/>
    </source>
</evidence>
<sequence length="196" mass="21551">MTEFLAKRWADRAERVERFGVTVAEQSGTSLDELLDDALTDPRKLEVLARAVEAASRALDEEKIDLLARVYVVGVHDQALIDESSILVDSIRQIEGPHLRVMQVLATHGPRVLKAGDGGQINAWPEPELAAEARTGEALPALVAKLVSLGFVYDEGIGRIDYEPYWQLSPFGQNCLNFLSQRQASADPDPDRSASE</sequence>
<keyword evidence="2" id="KW-1185">Reference proteome</keyword>
<dbReference type="EMBL" id="QGGR01000039">
    <property type="protein sequence ID" value="PWK30308.1"/>
    <property type="molecule type" value="Genomic_DNA"/>
</dbReference>
<protein>
    <submittedName>
        <fullName evidence="1">Uncharacterized protein</fullName>
    </submittedName>
</protein>